<organism evidence="3 4">
    <name type="scientific">Prevotella lacticifex</name>
    <dbReference type="NCBI Taxonomy" id="2854755"/>
    <lineage>
        <taxon>Bacteria</taxon>
        <taxon>Pseudomonadati</taxon>
        <taxon>Bacteroidota</taxon>
        <taxon>Bacteroidia</taxon>
        <taxon>Bacteroidales</taxon>
        <taxon>Prevotellaceae</taxon>
        <taxon>Prevotella</taxon>
    </lineage>
</organism>
<dbReference type="AlphaFoldDB" id="A0A9R1CZB5"/>
<comment type="caution">
    <text evidence="3">The sequence shown here is derived from an EMBL/GenBank/DDBJ whole genome shotgun (WGS) entry which is preliminary data.</text>
</comment>
<feature type="transmembrane region" description="Helical" evidence="2">
    <location>
        <begin position="152"/>
        <end position="174"/>
    </location>
</feature>
<keyword evidence="2" id="KW-0812">Transmembrane</keyword>
<accession>A0A9R1CZB5</accession>
<evidence type="ECO:0000313" key="3">
    <source>
        <dbReference type="EMBL" id="GJG59895.1"/>
    </source>
</evidence>
<evidence type="ECO:0000256" key="2">
    <source>
        <dbReference type="SAM" id="Phobius"/>
    </source>
</evidence>
<keyword evidence="2" id="KW-0472">Membrane</keyword>
<dbReference type="EMBL" id="BPUB01000002">
    <property type="protein sequence ID" value="GJG59895.1"/>
    <property type="molecule type" value="Genomic_DNA"/>
</dbReference>
<gene>
    <name evidence="3" type="ORF">PRLR5076_27460</name>
</gene>
<proteinExistence type="predicted"/>
<evidence type="ECO:0000256" key="1">
    <source>
        <dbReference type="SAM" id="MobiDB-lite"/>
    </source>
</evidence>
<sequence length="229" mass="26115">MKSMDFNNKKKGLGDYVSNPVADKPGKDMTGMVGNITKADLDKIVKSMAESAKSMEKSAQENKESSDRMFDLSAELCNVYLNEDGTPKDFADREGRKDLMDCIHANTYMLEEFKKDLATWIKKLLSKIPDKVEAFLCDEHAKLLNSFYKNRVYYILTLVLIVIIAVTAVIGGIVKANEYADKAAEYEECCQEADQREKTNKDAAAFGIYMRQNNPNTFRRWKERQENND</sequence>
<keyword evidence="2" id="KW-1133">Transmembrane helix</keyword>
<keyword evidence="4" id="KW-1185">Reference proteome</keyword>
<dbReference type="Proteomes" id="UP000825483">
    <property type="component" value="Unassembled WGS sequence"/>
</dbReference>
<name>A0A9R1CZB5_9BACT</name>
<protein>
    <submittedName>
        <fullName evidence="3">Uncharacterized protein</fullName>
    </submittedName>
</protein>
<reference evidence="3" key="1">
    <citation type="journal article" date="2022" name="Int. J. Syst. Evol. Microbiol.">
        <title>Prevotella lacticifex sp. nov., isolated from the rumen of cows.</title>
        <authorList>
            <person name="Shinkai T."/>
            <person name="Ikeyama N."/>
            <person name="Kumagai M."/>
            <person name="Ohmori H."/>
            <person name="Sakamoto M."/>
            <person name="Ohkuma M."/>
            <person name="Mitsumori M."/>
        </authorList>
    </citation>
    <scope>NUCLEOTIDE SEQUENCE</scope>
    <source>
        <strain evidence="3">R5076</strain>
    </source>
</reference>
<evidence type="ECO:0000313" key="4">
    <source>
        <dbReference type="Proteomes" id="UP000825483"/>
    </source>
</evidence>
<feature type="region of interest" description="Disordered" evidence="1">
    <location>
        <begin position="1"/>
        <end position="21"/>
    </location>
</feature>